<dbReference type="EMBL" id="AZHX01000472">
    <property type="protein sequence ID" value="ETX07368.1"/>
    <property type="molecule type" value="Genomic_DNA"/>
</dbReference>
<evidence type="ECO:0000313" key="3">
    <source>
        <dbReference type="Proteomes" id="UP000019140"/>
    </source>
</evidence>
<organism evidence="2 3">
    <name type="scientific">Candidatus Entotheonella gemina</name>
    <dbReference type="NCBI Taxonomy" id="1429439"/>
    <lineage>
        <taxon>Bacteria</taxon>
        <taxon>Pseudomonadati</taxon>
        <taxon>Nitrospinota/Tectimicrobiota group</taxon>
        <taxon>Candidatus Tectimicrobiota</taxon>
        <taxon>Candidatus Entotheonellia</taxon>
        <taxon>Candidatus Entotheonellales</taxon>
        <taxon>Candidatus Entotheonellaceae</taxon>
        <taxon>Candidatus Entotheonella</taxon>
    </lineage>
</organism>
<keyword evidence="3" id="KW-1185">Reference proteome</keyword>
<gene>
    <name evidence="2" type="ORF">ETSY2_11655</name>
</gene>
<sequence length="116" mass="13001">MALTFYMDVHIPAAITAGLRRRNINVITSQEDGTREDDDVLLLQRATSLGRILFSQDQDLLQIAREWQYTGQSFAGLVFSAQQGVSIGQCVEDLELLAQCYAPEEIANQVIFLPLR</sequence>
<feature type="domain" description="DUF5615" evidence="1">
    <location>
        <begin position="5"/>
        <end position="77"/>
    </location>
</feature>
<protein>
    <recommendedName>
        <fullName evidence="1">DUF5615 domain-containing protein</fullName>
    </recommendedName>
</protein>
<dbReference type="InterPro" id="IPR041049">
    <property type="entry name" value="DUF5615"/>
</dbReference>
<name>W4MAY9_9BACT</name>
<proteinExistence type="predicted"/>
<dbReference type="Proteomes" id="UP000019140">
    <property type="component" value="Unassembled WGS sequence"/>
</dbReference>
<evidence type="ECO:0000259" key="1">
    <source>
        <dbReference type="Pfam" id="PF18480"/>
    </source>
</evidence>
<comment type="caution">
    <text evidence="2">The sequence shown here is derived from an EMBL/GenBank/DDBJ whole genome shotgun (WGS) entry which is preliminary data.</text>
</comment>
<evidence type="ECO:0000313" key="2">
    <source>
        <dbReference type="EMBL" id="ETX07368.1"/>
    </source>
</evidence>
<dbReference type="AlphaFoldDB" id="W4MAY9"/>
<reference evidence="2 3" key="1">
    <citation type="journal article" date="2014" name="Nature">
        <title>An environmental bacterial taxon with a large and distinct metabolic repertoire.</title>
        <authorList>
            <person name="Wilson M.C."/>
            <person name="Mori T."/>
            <person name="Ruckert C."/>
            <person name="Uria A.R."/>
            <person name="Helf M.J."/>
            <person name="Takada K."/>
            <person name="Gernert C."/>
            <person name="Steffens U.A."/>
            <person name="Heycke N."/>
            <person name="Schmitt S."/>
            <person name="Rinke C."/>
            <person name="Helfrich E.J."/>
            <person name="Brachmann A.O."/>
            <person name="Gurgui C."/>
            <person name="Wakimoto T."/>
            <person name="Kracht M."/>
            <person name="Crusemann M."/>
            <person name="Hentschel U."/>
            <person name="Abe I."/>
            <person name="Matsunaga S."/>
            <person name="Kalinowski J."/>
            <person name="Takeyama H."/>
            <person name="Piel J."/>
        </authorList>
    </citation>
    <scope>NUCLEOTIDE SEQUENCE [LARGE SCALE GENOMIC DNA]</scope>
    <source>
        <strain evidence="3">TSY2</strain>
    </source>
</reference>
<accession>W4MAY9</accession>
<dbReference type="Pfam" id="PF18480">
    <property type="entry name" value="DUF5615"/>
    <property type="match status" value="1"/>
</dbReference>
<dbReference type="HOGENOM" id="CLU_159245_1_0_7"/>